<dbReference type="InterPro" id="IPR017926">
    <property type="entry name" value="GATASE"/>
</dbReference>
<keyword evidence="8 9" id="KW-0315">Glutamine amidotransferase</keyword>
<evidence type="ECO:0000256" key="6">
    <source>
        <dbReference type="ARBA" id="ARBA00022755"/>
    </source>
</evidence>
<keyword evidence="3 9" id="KW-0436">Ligase</keyword>
<dbReference type="CDD" id="cd01997">
    <property type="entry name" value="GMP_synthase_C"/>
    <property type="match status" value="1"/>
</dbReference>
<evidence type="ECO:0000259" key="11">
    <source>
        <dbReference type="PROSITE" id="PS51553"/>
    </source>
</evidence>
<dbReference type="NCBIfam" id="NF000848">
    <property type="entry name" value="PRK00074.1"/>
    <property type="match status" value="1"/>
</dbReference>
<dbReference type="Pfam" id="PF00117">
    <property type="entry name" value="GATase"/>
    <property type="match status" value="1"/>
</dbReference>
<name>A0A9X2K736_9ACTN</name>
<comment type="subunit">
    <text evidence="9">Homodimer.</text>
</comment>
<dbReference type="HAMAP" id="MF_00344">
    <property type="entry name" value="GMP_synthase"/>
    <property type="match status" value="1"/>
</dbReference>
<comment type="function">
    <text evidence="1 9">Catalyzes the synthesis of GMP from XMP.</text>
</comment>
<evidence type="ECO:0000256" key="10">
    <source>
        <dbReference type="PROSITE-ProRule" id="PRU00886"/>
    </source>
</evidence>
<dbReference type="FunFam" id="3.30.300.10:FF:000002">
    <property type="entry name" value="GMP synthase [glutamine-hydrolyzing]"/>
    <property type="match status" value="1"/>
</dbReference>
<evidence type="ECO:0000256" key="2">
    <source>
        <dbReference type="ARBA" id="ARBA00005153"/>
    </source>
</evidence>
<comment type="pathway">
    <text evidence="2 9">Purine metabolism; GMP biosynthesis; GMP from XMP (L-Gln route): step 1/1.</text>
</comment>
<dbReference type="PROSITE" id="PS51273">
    <property type="entry name" value="GATASE_TYPE_1"/>
    <property type="match status" value="1"/>
</dbReference>
<dbReference type="EC" id="6.3.5.2" evidence="9"/>
<evidence type="ECO:0000256" key="5">
    <source>
        <dbReference type="ARBA" id="ARBA00022749"/>
    </source>
</evidence>
<dbReference type="PANTHER" id="PTHR11922:SF2">
    <property type="entry name" value="GMP SYNTHASE [GLUTAMINE-HYDROLYZING]"/>
    <property type="match status" value="1"/>
</dbReference>
<evidence type="ECO:0000313" key="12">
    <source>
        <dbReference type="EMBL" id="MCP2362140.1"/>
    </source>
</evidence>
<keyword evidence="6 9" id="KW-0658">Purine biosynthesis</keyword>
<dbReference type="Pfam" id="PF00958">
    <property type="entry name" value="GMP_synt_C"/>
    <property type="match status" value="1"/>
</dbReference>
<accession>A0A9X2K736</accession>
<dbReference type="InterPro" id="IPR001674">
    <property type="entry name" value="GMP_synth_C"/>
</dbReference>
<sequence length="515" mass="55725">MSEFDTVLVVDFGAQYAQLIARRVRECHVYSEIVPSTMPVEEMMAKNPKAIILSGGPSSVYAEGAPPVPHGLFTTGVPTFGICYGFQAMAQALGGEVARTGVAEYGGTALEVLDEGVIFAGLPASQTVWMSHGDSVAAAPQGFAVTASTSETPVAAFENVERGLYGVQFHPEVLHSEHGQAVLRHFLEAAGCRPSWTMLNIVEDSVEAVRRQVGDGRAICALSGGVDSAVAAAIVQRAIGERLTCVFVDHGLLRKGEAEQVERDFVAVTGVKLRVVDASERFLKALEGVTDPEEKRKIIGREFIRVFEDEQRAIMADGPVEFLVQGTLYPDVVESGGGTGTANIKSHHNVGGLPEDLQFKLVEPLRALFKDEVRRAGEELGLPAAMVWRQPFPGPGLGIRIVGEVTRDRLAILREADAIAREELSRAGLDRQIWQCPVVLLADVRSVGVQGDGRTYGHPVVLRPVTSEDAMTADWSRVPYDVLSRISTRITNEVREINRVVLDVTSKPPGTIEWE</sequence>
<dbReference type="InterPro" id="IPR025777">
    <property type="entry name" value="GMPS_ATP_PPase_dom"/>
</dbReference>
<dbReference type="PRINTS" id="PR00096">
    <property type="entry name" value="GATASE"/>
</dbReference>
<comment type="caution">
    <text evidence="12">The sequence shown here is derived from an EMBL/GenBank/DDBJ whole genome shotgun (WGS) entry which is preliminary data.</text>
</comment>
<dbReference type="InterPro" id="IPR004739">
    <property type="entry name" value="GMP_synth_GATase"/>
</dbReference>
<reference evidence="12" key="1">
    <citation type="submission" date="2022-06" db="EMBL/GenBank/DDBJ databases">
        <title>Sequencing the genomes of 1000 actinobacteria strains.</title>
        <authorList>
            <person name="Klenk H.-P."/>
        </authorList>
    </citation>
    <scope>NUCLEOTIDE SEQUENCE</scope>
    <source>
        <strain evidence="12">DSM 46694</strain>
    </source>
</reference>
<feature type="domain" description="GMPS ATP-PPase" evidence="11">
    <location>
        <begin position="196"/>
        <end position="389"/>
    </location>
</feature>
<dbReference type="GO" id="GO:0005524">
    <property type="term" value="F:ATP binding"/>
    <property type="evidence" value="ECO:0007669"/>
    <property type="project" value="UniProtKB-UniRule"/>
</dbReference>
<evidence type="ECO:0000256" key="7">
    <source>
        <dbReference type="ARBA" id="ARBA00022840"/>
    </source>
</evidence>
<dbReference type="FunFam" id="3.40.50.880:FF:000001">
    <property type="entry name" value="GMP synthase [glutamine-hydrolyzing]"/>
    <property type="match status" value="1"/>
</dbReference>
<dbReference type="Gene3D" id="3.30.300.10">
    <property type="match status" value="1"/>
</dbReference>
<dbReference type="RefSeq" id="WP_253752660.1">
    <property type="nucleotide sequence ID" value="NZ_BAABKA010000008.1"/>
</dbReference>
<organism evidence="12 13">
    <name type="scientific">Nonomuraea thailandensis</name>
    <dbReference type="NCBI Taxonomy" id="1188745"/>
    <lineage>
        <taxon>Bacteria</taxon>
        <taxon>Bacillati</taxon>
        <taxon>Actinomycetota</taxon>
        <taxon>Actinomycetes</taxon>
        <taxon>Streptosporangiales</taxon>
        <taxon>Streptosporangiaceae</taxon>
        <taxon>Nonomuraea</taxon>
    </lineage>
</organism>
<keyword evidence="4 9" id="KW-0547">Nucleotide-binding</keyword>
<dbReference type="GO" id="GO:0005829">
    <property type="term" value="C:cytosol"/>
    <property type="evidence" value="ECO:0007669"/>
    <property type="project" value="TreeGrafter"/>
</dbReference>
<feature type="active site" description="Nucleophile" evidence="9">
    <location>
        <position position="83"/>
    </location>
</feature>
<dbReference type="SUPFAM" id="SSF54810">
    <property type="entry name" value="GMP synthetase C-terminal dimerisation domain"/>
    <property type="match status" value="1"/>
</dbReference>
<feature type="active site" evidence="9">
    <location>
        <position position="172"/>
    </location>
</feature>
<dbReference type="FunFam" id="3.40.50.620:FF:000001">
    <property type="entry name" value="GMP synthase [glutamine-hydrolyzing]"/>
    <property type="match status" value="1"/>
</dbReference>
<keyword evidence="13" id="KW-1185">Reference proteome</keyword>
<dbReference type="CDD" id="cd01742">
    <property type="entry name" value="GATase1_GMP_Synthase"/>
    <property type="match status" value="1"/>
</dbReference>
<dbReference type="EMBL" id="JAMZEB010000002">
    <property type="protein sequence ID" value="MCP2362140.1"/>
    <property type="molecule type" value="Genomic_DNA"/>
</dbReference>
<proteinExistence type="inferred from homology"/>
<dbReference type="SUPFAM" id="SSF52317">
    <property type="entry name" value="Class I glutamine amidotransferase-like"/>
    <property type="match status" value="1"/>
</dbReference>
<dbReference type="Gene3D" id="3.40.50.880">
    <property type="match status" value="1"/>
</dbReference>
<dbReference type="InterPro" id="IPR029062">
    <property type="entry name" value="Class_I_gatase-like"/>
</dbReference>
<comment type="catalytic activity">
    <reaction evidence="9">
        <text>XMP + L-glutamine + ATP + H2O = GMP + L-glutamate + AMP + diphosphate + 2 H(+)</text>
        <dbReference type="Rhea" id="RHEA:11680"/>
        <dbReference type="ChEBI" id="CHEBI:15377"/>
        <dbReference type="ChEBI" id="CHEBI:15378"/>
        <dbReference type="ChEBI" id="CHEBI:29985"/>
        <dbReference type="ChEBI" id="CHEBI:30616"/>
        <dbReference type="ChEBI" id="CHEBI:33019"/>
        <dbReference type="ChEBI" id="CHEBI:57464"/>
        <dbReference type="ChEBI" id="CHEBI:58115"/>
        <dbReference type="ChEBI" id="CHEBI:58359"/>
        <dbReference type="ChEBI" id="CHEBI:456215"/>
        <dbReference type="EC" id="6.3.5.2"/>
    </reaction>
</comment>
<dbReference type="AlphaFoldDB" id="A0A9X2K736"/>
<evidence type="ECO:0000313" key="13">
    <source>
        <dbReference type="Proteomes" id="UP001139648"/>
    </source>
</evidence>
<dbReference type="GO" id="GO:0003921">
    <property type="term" value="F:GMP synthase activity"/>
    <property type="evidence" value="ECO:0007669"/>
    <property type="project" value="InterPro"/>
</dbReference>
<feature type="binding site" evidence="10">
    <location>
        <begin position="223"/>
        <end position="229"/>
    </location>
    <ligand>
        <name>ATP</name>
        <dbReference type="ChEBI" id="CHEBI:30616"/>
    </ligand>
</feature>
<dbReference type="PRINTS" id="PR00099">
    <property type="entry name" value="CPSGATASE"/>
</dbReference>
<dbReference type="InterPro" id="IPR014729">
    <property type="entry name" value="Rossmann-like_a/b/a_fold"/>
</dbReference>
<dbReference type="Gene3D" id="3.40.50.620">
    <property type="entry name" value="HUPs"/>
    <property type="match status" value="1"/>
</dbReference>
<dbReference type="NCBIfam" id="TIGR00888">
    <property type="entry name" value="guaA_Nterm"/>
    <property type="match status" value="1"/>
</dbReference>
<feature type="active site" evidence="9">
    <location>
        <position position="170"/>
    </location>
</feature>
<dbReference type="NCBIfam" id="TIGR00884">
    <property type="entry name" value="guaA_Cterm"/>
    <property type="match status" value="1"/>
</dbReference>
<evidence type="ECO:0000256" key="3">
    <source>
        <dbReference type="ARBA" id="ARBA00022598"/>
    </source>
</evidence>
<evidence type="ECO:0000256" key="9">
    <source>
        <dbReference type="HAMAP-Rule" id="MF_00344"/>
    </source>
</evidence>
<dbReference type="Proteomes" id="UP001139648">
    <property type="component" value="Unassembled WGS sequence"/>
</dbReference>
<evidence type="ECO:0000256" key="4">
    <source>
        <dbReference type="ARBA" id="ARBA00022741"/>
    </source>
</evidence>
<dbReference type="SUPFAM" id="SSF52402">
    <property type="entry name" value="Adenine nucleotide alpha hydrolases-like"/>
    <property type="match status" value="1"/>
</dbReference>
<gene>
    <name evidence="9" type="primary">guaA</name>
    <name evidence="12" type="ORF">HD597_009160</name>
</gene>
<keyword evidence="7 9" id="KW-0067">ATP-binding</keyword>
<evidence type="ECO:0000256" key="8">
    <source>
        <dbReference type="ARBA" id="ARBA00022962"/>
    </source>
</evidence>
<dbReference type="PANTHER" id="PTHR11922">
    <property type="entry name" value="GMP SYNTHASE-RELATED"/>
    <property type="match status" value="1"/>
</dbReference>
<dbReference type="PRINTS" id="PR00097">
    <property type="entry name" value="ANTSNTHASEII"/>
</dbReference>
<protein>
    <recommendedName>
        <fullName evidence="9">GMP synthase [glutamine-hydrolyzing]</fullName>
        <ecNumber evidence="9">6.3.5.2</ecNumber>
    </recommendedName>
    <alternativeName>
        <fullName evidence="9">GMP synthetase</fullName>
    </alternativeName>
    <alternativeName>
        <fullName evidence="9">Glutamine amidotransferase</fullName>
    </alternativeName>
</protein>
<dbReference type="PROSITE" id="PS51553">
    <property type="entry name" value="GMPS_ATP_PPASE"/>
    <property type="match status" value="1"/>
</dbReference>
<dbReference type="InterPro" id="IPR022955">
    <property type="entry name" value="GMP_synthase"/>
</dbReference>
<evidence type="ECO:0000256" key="1">
    <source>
        <dbReference type="ARBA" id="ARBA00002332"/>
    </source>
</evidence>
<keyword evidence="5 9" id="KW-0332">GMP biosynthesis</keyword>